<keyword evidence="6" id="KW-1185">Reference proteome</keyword>
<evidence type="ECO:0000313" key="5">
    <source>
        <dbReference type="EMBL" id="ARP86104.1"/>
    </source>
</evidence>
<feature type="domain" description="Leucine-binding protein" evidence="4">
    <location>
        <begin position="45"/>
        <end position="383"/>
    </location>
</feature>
<evidence type="ECO:0000259" key="4">
    <source>
        <dbReference type="Pfam" id="PF13458"/>
    </source>
</evidence>
<comment type="similarity">
    <text evidence="1">Belongs to the leucine-binding protein family.</text>
</comment>
<dbReference type="PANTHER" id="PTHR30483:SF6">
    <property type="entry name" value="PERIPLASMIC BINDING PROTEIN OF ABC TRANSPORTER FOR NATURAL AMINO ACIDS"/>
    <property type="match status" value="1"/>
</dbReference>
<sequence>MNTPTKSAATRAGAIAARTAALAAASALTCAAALAQQPAAPGAEPIKIGFMLPYSGTYAALGTAIENGFRLYVDEQGGKLGGREVVYYKVDDESNPAKAPENANRLIKRDHVDILVGTVHSGVAMALTKAAKESDTTLLVTNAGADAITGPMCGLGVFRTSFSNWQPAYAMGPVAAEKGYKTAVTITWKYAAGDEAVAGFREGFEKSGGKILKDLSLPFPNVEFQPLLTEIAALKPDVVFTFFAGGGAVKFVQDYAAAGLNKTIPLYGSGFLTDGTLQAQGQAAQGLLTTLHYADGLDTPRDKAFRAAYAKAYPGTPPDVYAVQGYDAAQLLGAGLQAVQGDKAKKNEMRKAMRSAVIDSPRGSFTLSAAGNPVQDIYLRQVDGLENKVVKVAVKKLADPARGCRL</sequence>
<feature type="chain" id="PRO_5012099933" evidence="3">
    <location>
        <begin position="36"/>
        <end position="406"/>
    </location>
</feature>
<dbReference type="RefSeq" id="WP_086071998.1">
    <property type="nucleotide sequence ID" value="NZ_CP021109.1"/>
</dbReference>
<evidence type="ECO:0000313" key="6">
    <source>
        <dbReference type="Proteomes" id="UP000194139"/>
    </source>
</evidence>
<feature type="signal peptide" evidence="3">
    <location>
        <begin position="1"/>
        <end position="35"/>
    </location>
</feature>
<dbReference type="AlphaFoldDB" id="A0A1W6YYS9"/>
<evidence type="ECO:0000256" key="2">
    <source>
        <dbReference type="ARBA" id="ARBA00022729"/>
    </source>
</evidence>
<proteinExistence type="inferred from homology"/>
<dbReference type="InterPro" id="IPR051010">
    <property type="entry name" value="BCAA_transport"/>
</dbReference>
<dbReference type="PANTHER" id="PTHR30483">
    <property type="entry name" value="LEUCINE-SPECIFIC-BINDING PROTEIN"/>
    <property type="match status" value="1"/>
</dbReference>
<dbReference type="EMBL" id="CP021109">
    <property type="protein sequence ID" value="ARP86104.1"/>
    <property type="molecule type" value="Genomic_DNA"/>
</dbReference>
<reference evidence="5 6" key="1">
    <citation type="submission" date="2017-05" db="EMBL/GenBank/DDBJ databases">
        <title>Complete and WGS of Bordetella genogroups.</title>
        <authorList>
            <person name="Spilker T."/>
            <person name="LiPuma J."/>
        </authorList>
    </citation>
    <scope>NUCLEOTIDE SEQUENCE [LARGE SCALE GENOMIC DNA]</scope>
    <source>
        <strain evidence="5 6">AU17164</strain>
    </source>
</reference>
<dbReference type="Proteomes" id="UP000194139">
    <property type="component" value="Chromosome"/>
</dbReference>
<evidence type="ECO:0000256" key="1">
    <source>
        <dbReference type="ARBA" id="ARBA00010062"/>
    </source>
</evidence>
<dbReference type="Pfam" id="PF13458">
    <property type="entry name" value="Peripla_BP_6"/>
    <property type="match status" value="1"/>
</dbReference>
<dbReference type="Gene3D" id="3.40.50.2300">
    <property type="match status" value="2"/>
</dbReference>
<gene>
    <name evidence="5" type="ORF">CAL13_07725</name>
</gene>
<keyword evidence="2 3" id="KW-0732">Signal</keyword>
<dbReference type="InterPro" id="IPR028082">
    <property type="entry name" value="Peripla_BP_I"/>
</dbReference>
<dbReference type="CDD" id="cd20014">
    <property type="entry name" value="PBP1_RPA0668_benzoate-like"/>
    <property type="match status" value="1"/>
</dbReference>
<accession>A0A1W6YYS9</accession>
<evidence type="ECO:0000256" key="3">
    <source>
        <dbReference type="SAM" id="SignalP"/>
    </source>
</evidence>
<dbReference type="InterPro" id="IPR028081">
    <property type="entry name" value="Leu-bd"/>
</dbReference>
<name>A0A1W6YYS9_9BORD</name>
<dbReference type="SUPFAM" id="SSF53822">
    <property type="entry name" value="Periplasmic binding protein-like I"/>
    <property type="match status" value="1"/>
</dbReference>
<protein>
    <submittedName>
        <fullName evidence="5">ABC transporter permease</fullName>
    </submittedName>
</protein>
<organism evidence="5 6">
    <name type="scientific">Bordetella genomosp. 9</name>
    <dbReference type="NCBI Taxonomy" id="1416803"/>
    <lineage>
        <taxon>Bacteria</taxon>
        <taxon>Pseudomonadati</taxon>
        <taxon>Pseudomonadota</taxon>
        <taxon>Betaproteobacteria</taxon>
        <taxon>Burkholderiales</taxon>
        <taxon>Alcaligenaceae</taxon>
        <taxon>Bordetella</taxon>
    </lineage>
</organism>